<protein>
    <submittedName>
        <fullName evidence="1">Uncharacterized protein</fullName>
    </submittedName>
</protein>
<gene>
    <name evidence="1" type="ORF">POT9AD_3871</name>
</gene>
<evidence type="ECO:0000313" key="1">
    <source>
        <dbReference type="EMBL" id="VDN64846.1"/>
    </source>
</evidence>
<proteinExistence type="predicted"/>
<organism evidence="1">
    <name type="scientific">Ectopseudomonas oleovorans</name>
    <name type="common">Pseudomonas oleovorans</name>
    <dbReference type="NCBI Taxonomy" id="301"/>
    <lineage>
        <taxon>Bacteria</taxon>
        <taxon>Pseudomonadati</taxon>
        <taxon>Pseudomonadota</taxon>
        <taxon>Gammaproteobacteria</taxon>
        <taxon>Pseudomonadales</taxon>
        <taxon>Pseudomonadaceae</taxon>
        <taxon>Ectopseudomonas</taxon>
    </lineage>
</organism>
<dbReference type="EMBL" id="LR130779">
    <property type="protein sequence ID" value="VDN64846.1"/>
    <property type="molecule type" value="Genomic_DNA"/>
</dbReference>
<reference evidence="1" key="1">
    <citation type="submission" date="2018-11" db="EMBL/GenBank/DDBJ databases">
        <authorList>
            <consortium name="Genoscope - CEA"/>
            <person name="William W."/>
        </authorList>
    </citation>
    <scope>NUCLEOTIDE SEQUENCE [LARGE SCALE GENOMIC DNA]</scope>
    <source>
        <strain evidence="1">T9AD</strain>
    </source>
</reference>
<name>A0A653B857_ECTOL</name>
<accession>A0A653B857</accession>
<sequence length="59" mass="6779">MPDRALLPVSIVFPATEADDLFRHHARGYLCKQPCASPRFSTRCRARRVPPACRRYSYA</sequence>
<dbReference type="AlphaFoldDB" id="A0A653B857"/>